<accession>A0A2K3LAA9</accession>
<proteinExistence type="predicted"/>
<reference evidence="1 2" key="2">
    <citation type="journal article" date="2017" name="Front. Plant Sci.">
        <title>Gene Classification and Mining of Molecular Markers Useful in Red Clover (Trifolium pratense) Breeding.</title>
        <authorList>
            <person name="Istvanek J."/>
            <person name="Dluhosova J."/>
            <person name="Dluhos P."/>
            <person name="Patkova L."/>
            <person name="Nedelnik J."/>
            <person name="Repkova J."/>
        </authorList>
    </citation>
    <scope>NUCLEOTIDE SEQUENCE [LARGE SCALE GENOMIC DNA]</scope>
    <source>
        <strain evidence="2">cv. Tatra</strain>
        <tissue evidence="1">Young leaves</tissue>
    </source>
</reference>
<gene>
    <name evidence="1" type="ORF">L195_g031405</name>
</gene>
<name>A0A2K3LAA9_TRIPR</name>
<evidence type="ECO:0000313" key="1">
    <source>
        <dbReference type="EMBL" id="PNX75468.1"/>
    </source>
</evidence>
<organism evidence="1 2">
    <name type="scientific">Trifolium pratense</name>
    <name type="common">Red clover</name>
    <dbReference type="NCBI Taxonomy" id="57577"/>
    <lineage>
        <taxon>Eukaryota</taxon>
        <taxon>Viridiplantae</taxon>
        <taxon>Streptophyta</taxon>
        <taxon>Embryophyta</taxon>
        <taxon>Tracheophyta</taxon>
        <taxon>Spermatophyta</taxon>
        <taxon>Magnoliopsida</taxon>
        <taxon>eudicotyledons</taxon>
        <taxon>Gunneridae</taxon>
        <taxon>Pentapetalae</taxon>
        <taxon>rosids</taxon>
        <taxon>fabids</taxon>
        <taxon>Fabales</taxon>
        <taxon>Fabaceae</taxon>
        <taxon>Papilionoideae</taxon>
        <taxon>50 kb inversion clade</taxon>
        <taxon>NPAAA clade</taxon>
        <taxon>Hologalegina</taxon>
        <taxon>IRL clade</taxon>
        <taxon>Trifolieae</taxon>
        <taxon>Trifolium</taxon>
    </lineage>
</organism>
<dbReference type="EMBL" id="ASHM01029092">
    <property type="protein sequence ID" value="PNX75468.1"/>
    <property type="molecule type" value="Genomic_DNA"/>
</dbReference>
<evidence type="ECO:0000313" key="2">
    <source>
        <dbReference type="Proteomes" id="UP000236291"/>
    </source>
</evidence>
<reference evidence="1 2" key="1">
    <citation type="journal article" date="2014" name="Am. J. Bot.">
        <title>Genome assembly and annotation for red clover (Trifolium pratense; Fabaceae).</title>
        <authorList>
            <person name="Istvanek J."/>
            <person name="Jaros M."/>
            <person name="Krenek A."/>
            <person name="Repkova J."/>
        </authorList>
    </citation>
    <scope>NUCLEOTIDE SEQUENCE [LARGE SCALE GENOMIC DNA]</scope>
    <source>
        <strain evidence="2">cv. Tatra</strain>
        <tissue evidence="1">Young leaves</tissue>
    </source>
</reference>
<dbReference type="Proteomes" id="UP000236291">
    <property type="component" value="Unassembled WGS sequence"/>
</dbReference>
<protein>
    <submittedName>
        <fullName evidence="1">Uncharacterized protein</fullName>
    </submittedName>
</protein>
<comment type="caution">
    <text evidence="1">The sequence shown here is derived from an EMBL/GenBank/DDBJ whole genome shotgun (WGS) entry which is preliminary data.</text>
</comment>
<sequence>MMADRSKSVGVNWWHHECKGNRSHHRKAQLNRDRFGVRGGATGWRDDGCVARLNGGGGGRLGRRGEEGWWRSVIHKHKVDHL</sequence>
<dbReference type="AlphaFoldDB" id="A0A2K3LAA9"/>